<protein>
    <submittedName>
        <fullName evidence="2">Uncharacterized protein</fullName>
    </submittedName>
</protein>
<gene>
    <name evidence="2" type="ORF">LTR62_007862</name>
</gene>
<sequence>MPNIYTLLVLAAAAVVSASPVETRQTTAAIIPITSTLSSSSSTSTSTTSSSSLFYADCAFVYFIFDNIPNDNHHIDQAKPYFNFHFIIRHPHRLSSKLRSVSSFETKPRKLTRNQGNYGSYGNYGAYGSYGSYSRSAEAAAEIEALLELAHSIKSKRDSEAEVMTKEMAERVSDEE</sequence>
<evidence type="ECO:0000313" key="3">
    <source>
        <dbReference type="Proteomes" id="UP001310890"/>
    </source>
</evidence>
<accession>A0AAN7TE31</accession>
<dbReference type="Proteomes" id="UP001310890">
    <property type="component" value="Unassembled WGS sequence"/>
</dbReference>
<feature type="chain" id="PRO_5042910121" evidence="1">
    <location>
        <begin position="19"/>
        <end position="176"/>
    </location>
</feature>
<reference evidence="2" key="1">
    <citation type="submission" date="2023-08" db="EMBL/GenBank/DDBJ databases">
        <title>Black Yeasts Isolated from many extreme environments.</title>
        <authorList>
            <person name="Coleine C."/>
            <person name="Stajich J.E."/>
            <person name="Selbmann L."/>
        </authorList>
    </citation>
    <scope>NUCLEOTIDE SEQUENCE</scope>
    <source>
        <strain evidence="2">CCFEE 5401</strain>
    </source>
</reference>
<name>A0AAN7TE31_9PEZI</name>
<dbReference type="EMBL" id="JAVRRL010000079">
    <property type="protein sequence ID" value="KAK5108715.1"/>
    <property type="molecule type" value="Genomic_DNA"/>
</dbReference>
<feature type="signal peptide" evidence="1">
    <location>
        <begin position="1"/>
        <end position="18"/>
    </location>
</feature>
<proteinExistence type="predicted"/>
<comment type="caution">
    <text evidence="2">The sequence shown here is derived from an EMBL/GenBank/DDBJ whole genome shotgun (WGS) entry which is preliminary data.</text>
</comment>
<organism evidence="2 3">
    <name type="scientific">Meristemomyces frigidus</name>
    <dbReference type="NCBI Taxonomy" id="1508187"/>
    <lineage>
        <taxon>Eukaryota</taxon>
        <taxon>Fungi</taxon>
        <taxon>Dikarya</taxon>
        <taxon>Ascomycota</taxon>
        <taxon>Pezizomycotina</taxon>
        <taxon>Dothideomycetes</taxon>
        <taxon>Dothideomycetidae</taxon>
        <taxon>Mycosphaerellales</taxon>
        <taxon>Teratosphaeriaceae</taxon>
        <taxon>Meristemomyces</taxon>
    </lineage>
</organism>
<dbReference type="AlphaFoldDB" id="A0AAN7TE31"/>
<evidence type="ECO:0000313" key="2">
    <source>
        <dbReference type="EMBL" id="KAK5108715.1"/>
    </source>
</evidence>
<keyword evidence="1" id="KW-0732">Signal</keyword>
<evidence type="ECO:0000256" key="1">
    <source>
        <dbReference type="SAM" id="SignalP"/>
    </source>
</evidence>